<dbReference type="SMART" id="SM00282">
    <property type="entry name" value="LamG"/>
    <property type="match status" value="5"/>
</dbReference>
<name>A0A4E9FS72_BRUMA</name>
<dbReference type="SMART" id="SM00181">
    <property type="entry name" value="EGF"/>
    <property type="match status" value="3"/>
</dbReference>
<dbReference type="OrthoDB" id="6275838at2759"/>
<feature type="transmembrane region" description="Helical" evidence="4">
    <location>
        <begin position="2095"/>
        <end position="2116"/>
    </location>
</feature>
<evidence type="ECO:0000256" key="1">
    <source>
        <dbReference type="ARBA" id="ARBA00023157"/>
    </source>
</evidence>
<reference evidence="7" key="1">
    <citation type="submission" date="2019-04" db="EMBL/GenBank/DDBJ databases">
        <authorList>
            <person name="Howe K."/>
            <person name="Paulini M."/>
            <person name="Williams G."/>
        </authorList>
    </citation>
    <scope>NUCLEOTIDE SEQUENCE [LARGE SCALE GENOMIC DNA]</scope>
    <source>
        <strain evidence="7">FR3</strain>
    </source>
</reference>
<dbReference type="KEGG" id="bmy:BM_BM2461"/>
<evidence type="ECO:0000256" key="2">
    <source>
        <dbReference type="PROSITE-ProRule" id="PRU00076"/>
    </source>
</evidence>
<dbReference type="InterPro" id="IPR000152">
    <property type="entry name" value="EGF-type_Asp/Asn_hydroxyl_site"/>
</dbReference>
<dbReference type="PROSITE" id="PS00010">
    <property type="entry name" value="ASX_HYDROXYL"/>
    <property type="match status" value="1"/>
</dbReference>
<feature type="domain" description="Laminin G" evidence="5">
    <location>
        <begin position="316"/>
        <end position="506"/>
    </location>
</feature>
<feature type="domain" description="Laminin G" evidence="5">
    <location>
        <begin position="33"/>
        <end position="256"/>
    </location>
</feature>
<evidence type="ECO:0000313" key="7">
    <source>
        <dbReference type="EMBL" id="VIO99442.1"/>
    </source>
</evidence>
<dbReference type="Pfam" id="PF02210">
    <property type="entry name" value="Laminin_G_2"/>
    <property type="match status" value="6"/>
</dbReference>
<keyword evidence="4" id="KW-0472">Membrane</keyword>
<dbReference type="InterPro" id="IPR050372">
    <property type="entry name" value="Neurexin-related_CASP"/>
</dbReference>
<dbReference type="InterPro" id="IPR001791">
    <property type="entry name" value="Laminin_G"/>
</dbReference>
<dbReference type="EMBL" id="CAAKNF010000195">
    <property type="protein sequence ID" value="VIO99442.1"/>
    <property type="molecule type" value="Genomic_DNA"/>
</dbReference>
<feature type="disulfide bond" evidence="3">
    <location>
        <begin position="1104"/>
        <end position="1131"/>
    </location>
</feature>
<dbReference type="PROSITE" id="PS50026">
    <property type="entry name" value="EGF_3"/>
    <property type="match status" value="3"/>
</dbReference>
<evidence type="ECO:0000256" key="4">
    <source>
        <dbReference type="SAM" id="Phobius"/>
    </source>
</evidence>
<protein>
    <submittedName>
        <fullName evidence="7">Thrombospondin N-terminal -like domain containing protein</fullName>
    </submittedName>
</protein>
<comment type="caution">
    <text evidence="2">Lacks conserved residue(s) required for the propagation of feature annotation.</text>
</comment>
<dbReference type="Gene3D" id="2.10.25.10">
    <property type="entry name" value="Laminin"/>
    <property type="match status" value="3"/>
</dbReference>
<feature type="transmembrane region" description="Helical" evidence="4">
    <location>
        <begin position="96"/>
        <end position="116"/>
    </location>
</feature>
<keyword evidence="2" id="KW-0245">EGF-like domain</keyword>
<dbReference type="CDD" id="cd00054">
    <property type="entry name" value="EGF_CA"/>
    <property type="match status" value="2"/>
</dbReference>
<sequence>MKAAAAAATTASLSPQLSSSLSSLSSSSSTILSTSFLSTSMTITAVSSINYNHNKSISIYCTANFFIINCLQNYSKLTIPIVSNKLKTSLWQYFNLLKLLLLLIILLADGSNAILLSGAPGSYARLGDETNYLSSERPVVTMRLNDIEVSDYRWHRLTLFQAWENVKLQLDDTVLFKILNQNSFVFGNLKTNSDMFIGGVPKDTYLLGAMSSPLKRHTISFAGGVKNLLYRLYPQGVTAPQIIESVGMRQSDDDYCKITNIASKNDYFCRNGGICYSTNDGPKCDCSFTDFRGQRCEQGMYSRVKFEFEVFEIRFDSHLSFNGRELIGYDVSNNSAGIIRFRSENITLSFKTTHSRALLYIGGDRLNYIHITLDDGAVVATSKFDGTEKRIIRIFNNYPSGRYNDDRWHTVTVFRTLTLMTLNVDNLNDEIRQYAPEIDWLINSFAYLGGIPKNKNIPEIDVENFHGCLKKVKYEADAYLINFITLADQGYGQSIIRSAGELTFSCNKQALYADVFSFNTGQHFITLPKWNSVASGSLSFQLRTQEFDGLILYHGSLPTTKTGYDYFAFELIDGHLFMIINLGSGHIRLQTTAEKITDGAVWHSVTLERMGRSGTVIVDNIKTDFSTPGVSANLIIEEPIYLGAVPWPSNESDPVDFHVPSPIWTANLRKGYIGCLKGIRINGISPNIASIFQEQQKNFKKGISYGCSANVNQDFCALSPCKNFGRCENGYNSFRCDCSVSAMEGILCDKEPEYVDFSTNNVPSLLLPKSIESEAETIECKFRSINERSVLLDTKSIKSPNHRILLLLIDGELELHLNFENSHHVFNWGINLNDNRIHSMRIKRRGEKLLLFLDGKWEHNYFLPSSKLVLDIDEISAGHSLHAMSSTHFTARANDTLEEKFGGQMIKMLFNDFDILKSVKRRNPINNPSEKMNPSRDRYKLKNRKVKSSSVTFEKHNAYAMINDKHLMSIKNIYRISFKFRTLSPSAMLFAFLTNSTYNNNFASLELHYGRIRYTYSFSTRTEVIMSPALPDGQVLNDFKWHSVIIFQKSLGGEHNVVVDNSSIVMSNVRGHIVNLHTKLYIGDIPSGISGSLRLKNISGFHGCISSFRIGNEYLDILKDAIESFGIVKGCHGPYTRCSPKVCLNRGKCIQKWNSTKCDCSMTTYAGERCDNFGTTYIFDSSLSAIYYEYPKSIQPSTNRDEMAIGFRTRQANAVLLSVQCNVDGDFLTVFLKNAHLHIRYNLGSRDHDVGLSSALLNDDKHHAVIIYRQEANLTLYIDNREPIYYSPLGGDMELVTLNMQWRIAIGASFNLLHRTKRRKREQIYDSYKGFITGVNFNGLMILDMLAQGSQHVYRIGSPRLVHMSSYSGSTGRKNSFMNNAPAKDTVNDWMATSKEGFIEAEGSGCVEFEEQEKCQITDLDHTGFITPILPTSRITGGSDKSKLSTKALITTTETTLTTTRAKPITSASTEISQLGQFENLAQEQQHQPTTTTTTTTINGEFTQRTHTFLSTNLITVITITTTTTATTITTITTTTTNNIAHISTINTTTLTTITSTFSFSRNYDNNYDIFTIPKINSNGNTLLPALFRADNDDNDDNDDRFAFFWPTVSSFRTQTAIISSPEIKNLETSVLVPIQIIPTNIFHRNDITTKKPFPNFTMQKDAKRLNETKDEKFITATSSMNDYLLSSIIRNNISQQKYDSNHSDNYARYYYHPYDISKYNNYNYPNDMHKHYAFSNSNHTYLQYFNNNSECYNHSKNNANYSKCRYATTTSNFSAPLSLLPSTTPLSLIPSTTPLSLIPSTTPLSLIPSTTPLSLIPSTTPLSLIPSTTPLSLLPSTTPLSLLPSTTPLSLIPSTTPLSLLPSAAPLSPFSPNTNTKFMQISSAVSQQPNRNYFEDLWSDIAAPPALIIDNGENVSRSKTTTTISPTITNTINSNLPIKPLNFITIDAKQSTSHQAVSVNDMITSRNDKILISVTPKITSLLLNASTKSSLVNDNAEERKKEIKVPEAKNLGNIEQQYKSQRLLTVPTLSSSLSSLSSLSSSATTTTTTTVKHRIRTTLVSHTIYAVRPTTPMGELITDTAKAPATPTDFPRTALISIASLSVIIIIAIVVFCVFRCRQSGPSTDQYPMVCSSKQSGYAPIPAELSPPMMRESSRHNAPPFFHNRVNQLDGGYQPIKGAVIPNGNNTTNNIKNNCATSINGRKKEFKEWYV</sequence>
<proteinExistence type="predicted"/>
<dbReference type="GeneID" id="6097218"/>
<feature type="domain" description="EGF-like" evidence="6">
    <location>
        <begin position="252"/>
        <end position="297"/>
    </location>
</feature>
<dbReference type="SUPFAM" id="SSF49899">
    <property type="entry name" value="Concanavalin A-like lectins/glucanases"/>
    <property type="match status" value="6"/>
</dbReference>
<dbReference type="RefSeq" id="XP_042938445.1">
    <property type="nucleotide sequence ID" value="XM_043082511.1"/>
</dbReference>
<feature type="domain" description="Laminin G" evidence="5">
    <location>
        <begin position="1175"/>
        <end position="1370"/>
    </location>
</feature>
<dbReference type="InterPro" id="IPR000742">
    <property type="entry name" value="EGF"/>
</dbReference>
<evidence type="ECO:0000256" key="3">
    <source>
        <dbReference type="PROSITE-ProRule" id="PRU00122"/>
    </source>
</evidence>
<dbReference type="SMART" id="SM00179">
    <property type="entry name" value="EGF_CA"/>
    <property type="match status" value="2"/>
</dbReference>
<keyword evidence="1 3" id="KW-1015">Disulfide bond</keyword>
<dbReference type="Gene3D" id="2.60.120.200">
    <property type="match status" value="6"/>
</dbReference>
<keyword evidence="4" id="KW-1133">Transmembrane helix</keyword>
<dbReference type="InterPro" id="IPR013320">
    <property type="entry name" value="ConA-like_dom_sf"/>
</dbReference>
<gene>
    <name evidence="7" type="primary">Bma-nrx-1</name>
    <name evidence="7" type="ORF">BM_BM2461</name>
</gene>
<keyword evidence="4" id="KW-0812">Transmembrane</keyword>
<evidence type="ECO:0000259" key="6">
    <source>
        <dbReference type="PROSITE" id="PS50026"/>
    </source>
</evidence>
<feature type="domain" description="EGF-like" evidence="6">
    <location>
        <begin position="1134"/>
        <end position="1171"/>
    </location>
</feature>
<feature type="domain" description="Laminin G" evidence="5">
    <location>
        <begin position="514"/>
        <end position="707"/>
    </location>
</feature>
<dbReference type="GO" id="GO:0016020">
    <property type="term" value="C:membrane"/>
    <property type="evidence" value="ECO:0007669"/>
    <property type="project" value="UniProtKB-SubCell"/>
</dbReference>
<dbReference type="PANTHER" id="PTHR15036">
    <property type="entry name" value="PIKACHURIN-LIKE PROTEIN"/>
    <property type="match status" value="1"/>
</dbReference>
<organism evidence="7">
    <name type="scientific">Brugia malayi</name>
    <name type="common">Filarial nematode worm</name>
    <dbReference type="NCBI Taxonomy" id="6279"/>
    <lineage>
        <taxon>Eukaryota</taxon>
        <taxon>Metazoa</taxon>
        <taxon>Ecdysozoa</taxon>
        <taxon>Nematoda</taxon>
        <taxon>Chromadorea</taxon>
        <taxon>Rhabditida</taxon>
        <taxon>Spirurina</taxon>
        <taxon>Spiruromorpha</taxon>
        <taxon>Filarioidea</taxon>
        <taxon>Onchocercidae</taxon>
        <taxon>Brugia</taxon>
    </lineage>
</organism>
<dbReference type="InterPro" id="IPR001881">
    <property type="entry name" value="EGF-like_Ca-bd_dom"/>
</dbReference>
<dbReference type="CTD" id="6097218"/>
<dbReference type="PANTHER" id="PTHR15036:SF89">
    <property type="entry name" value="NEUREXIN 1, ISOFORM F"/>
    <property type="match status" value="1"/>
</dbReference>
<feature type="domain" description="Laminin G" evidence="5">
    <location>
        <begin position="949"/>
        <end position="1131"/>
    </location>
</feature>
<dbReference type="PROSITE" id="PS50025">
    <property type="entry name" value="LAM_G_DOMAIN"/>
    <property type="match status" value="5"/>
</dbReference>
<dbReference type="CDD" id="cd00110">
    <property type="entry name" value="LamG"/>
    <property type="match status" value="4"/>
</dbReference>
<dbReference type="GO" id="GO:0005509">
    <property type="term" value="F:calcium ion binding"/>
    <property type="evidence" value="ECO:0007669"/>
    <property type="project" value="InterPro"/>
</dbReference>
<accession>A0A4E9FS72</accession>
<evidence type="ECO:0000259" key="5">
    <source>
        <dbReference type="PROSITE" id="PS50025"/>
    </source>
</evidence>
<feature type="domain" description="EGF-like" evidence="6">
    <location>
        <begin position="712"/>
        <end position="749"/>
    </location>
</feature>